<feature type="domain" description="JmjC" evidence="1">
    <location>
        <begin position="159"/>
        <end position="300"/>
    </location>
</feature>
<dbReference type="STRING" id="7739.C3Y7D6"/>
<evidence type="ECO:0000259" key="1">
    <source>
        <dbReference type="PROSITE" id="PS51184"/>
    </source>
</evidence>
<reference evidence="2" key="1">
    <citation type="journal article" date="2008" name="Nature">
        <title>The amphioxus genome and the evolution of the chordate karyotype.</title>
        <authorList>
            <consortium name="US DOE Joint Genome Institute (JGI-PGF)"/>
            <person name="Putnam N.H."/>
            <person name="Butts T."/>
            <person name="Ferrier D.E.K."/>
            <person name="Furlong R.F."/>
            <person name="Hellsten U."/>
            <person name="Kawashima T."/>
            <person name="Robinson-Rechavi M."/>
            <person name="Shoguchi E."/>
            <person name="Terry A."/>
            <person name="Yu J.-K."/>
            <person name="Benito-Gutierrez E.L."/>
            <person name="Dubchak I."/>
            <person name="Garcia-Fernandez J."/>
            <person name="Gibson-Brown J.J."/>
            <person name="Grigoriev I.V."/>
            <person name="Horton A.C."/>
            <person name="de Jong P.J."/>
            <person name="Jurka J."/>
            <person name="Kapitonov V.V."/>
            <person name="Kohara Y."/>
            <person name="Kuroki Y."/>
            <person name="Lindquist E."/>
            <person name="Lucas S."/>
            <person name="Osoegawa K."/>
            <person name="Pennacchio L.A."/>
            <person name="Salamov A.A."/>
            <person name="Satou Y."/>
            <person name="Sauka-Spengler T."/>
            <person name="Schmutz J."/>
            <person name="Shin-I T."/>
            <person name="Toyoda A."/>
            <person name="Bronner-Fraser M."/>
            <person name="Fujiyama A."/>
            <person name="Holland L.Z."/>
            <person name="Holland P.W.H."/>
            <person name="Satoh N."/>
            <person name="Rokhsar D.S."/>
        </authorList>
    </citation>
    <scope>NUCLEOTIDE SEQUENCE [LARGE SCALE GENOMIC DNA]</scope>
    <source>
        <strain evidence="2">S238N-H82</strain>
        <tissue evidence="2">Testes</tissue>
    </source>
</reference>
<dbReference type="EMBL" id="GG666489">
    <property type="protein sequence ID" value="EEN63764.1"/>
    <property type="molecule type" value="Genomic_DNA"/>
</dbReference>
<dbReference type="InterPro" id="IPR041667">
    <property type="entry name" value="Cupin_8"/>
</dbReference>
<dbReference type="Pfam" id="PF13621">
    <property type="entry name" value="Cupin_8"/>
    <property type="match status" value="1"/>
</dbReference>
<dbReference type="InterPro" id="IPR003347">
    <property type="entry name" value="JmjC_dom"/>
</dbReference>
<dbReference type="AlphaFoldDB" id="C3Y7D6"/>
<dbReference type="SUPFAM" id="SSF51197">
    <property type="entry name" value="Clavaminate synthase-like"/>
    <property type="match status" value="1"/>
</dbReference>
<dbReference type="PANTHER" id="PTHR12461">
    <property type="entry name" value="HYPOXIA-INDUCIBLE FACTOR 1 ALPHA INHIBITOR-RELATED"/>
    <property type="match status" value="1"/>
</dbReference>
<gene>
    <name evidence="2" type="ORF">BRAFLDRAFT_82797</name>
</gene>
<dbReference type="eggNOG" id="KOG2132">
    <property type="taxonomic scope" value="Eukaryota"/>
</dbReference>
<dbReference type="PROSITE" id="PS51184">
    <property type="entry name" value="JMJC"/>
    <property type="match status" value="1"/>
</dbReference>
<evidence type="ECO:0000313" key="2">
    <source>
        <dbReference type="EMBL" id="EEN63764.1"/>
    </source>
</evidence>
<accession>C3Y7D6</accession>
<dbReference type="PROSITE" id="PS00018">
    <property type="entry name" value="EF_HAND_1"/>
    <property type="match status" value="1"/>
</dbReference>
<dbReference type="InterPro" id="IPR018247">
    <property type="entry name" value="EF_Hand_1_Ca_BS"/>
</dbReference>
<name>C3Y7D6_BRAFL</name>
<protein>
    <recommendedName>
        <fullName evidence="1">JmjC domain-containing protein</fullName>
    </recommendedName>
</protein>
<proteinExistence type="predicted"/>
<dbReference type="Gene3D" id="2.60.120.650">
    <property type="entry name" value="Cupin"/>
    <property type="match status" value="1"/>
</dbReference>
<organism>
    <name type="scientific">Branchiostoma floridae</name>
    <name type="common">Florida lancelet</name>
    <name type="synonym">Amphioxus</name>
    <dbReference type="NCBI Taxonomy" id="7739"/>
    <lineage>
        <taxon>Eukaryota</taxon>
        <taxon>Metazoa</taxon>
        <taxon>Chordata</taxon>
        <taxon>Cephalochordata</taxon>
        <taxon>Leptocardii</taxon>
        <taxon>Amphioxiformes</taxon>
        <taxon>Branchiostomatidae</taxon>
        <taxon>Branchiostoma</taxon>
    </lineage>
</organism>
<dbReference type="InParanoid" id="C3Y7D6"/>
<dbReference type="PANTHER" id="PTHR12461:SF35">
    <property type="entry name" value="JMJC DOMAIN-CONTAINING PROTEIN"/>
    <property type="match status" value="1"/>
</dbReference>
<sequence length="404" mass="46582">MRRNLTTAREQQSLTVFPPLTSLNKQLTEWGGGLSQYPHVTDTNLKPLSQKSVLLASKPLTNVVESLFFFSLTNARMLCRDVESVDAIHSPEDFYRRYVAPGRPVILSGAARLFPAYRRWNDWYLMARYGNREMQVDAKKEVQDSHNEDMKLLDFLQRYKHSDLYMVDRIPKRFQDINLWLSNGGTTSTLHMDNMDNLNCMVSGTKDWFLLEKHVNEKLNLHHDDGEEIAVDVERVDMYRYPALSIIPWWSAKVPPGDCLYVPQGWFHHVRSHGRNMAVNIWWTPMSVFNHSDCSSRDYCANVQLSSLKFRPGIQIRFVLKTLLEEYGGELQKEMVQSLVLHHGERIITDTVFTEFDLNSDGCLSVAEIEAIKETTIEVLLPDVQLHGVNTYGRCQAYNNTCSA</sequence>
<dbReference type="SMART" id="SM00558">
    <property type="entry name" value="JmjC"/>
    <property type="match status" value="1"/>
</dbReference>